<evidence type="ECO:0000259" key="6">
    <source>
        <dbReference type="Pfam" id="PF01094"/>
    </source>
</evidence>
<evidence type="ECO:0000256" key="5">
    <source>
        <dbReference type="SAM" id="SignalP"/>
    </source>
</evidence>
<dbReference type="Gene3D" id="3.40.50.2300">
    <property type="match status" value="1"/>
</dbReference>
<feature type="chain" id="PRO_5013365990" description="Receptor ligand binding region domain-containing protein" evidence="5">
    <location>
        <begin position="27"/>
        <end position="299"/>
    </location>
</feature>
<evidence type="ECO:0000256" key="1">
    <source>
        <dbReference type="ARBA" id="ARBA00004370"/>
    </source>
</evidence>
<keyword evidence="8" id="KW-1185">Reference proteome</keyword>
<keyword evidence="3" id="KW-1133">Transmembrane helix</keyword>
<keyword evidence="2" id="KW-0812">Transmembrane</keyword>
<comment type="caution">
    <text evidence="7">The sequence shown here is derived from an EMBL/GenBank/DDBJ whole genome shotgun (WGS) entry which is preliminary data.</text>
</comment>
<reference evidence="8" key="1">
    <citation type="submission" date="2017-01" db="EMBL/GenBank/DDBJ databases">
        <title>Comparative genomics of anhydrobiosis in the tardigrade Hypsibius dujardini.</title>
        <authorList>
            <person name="Yoshida Y."/>
            <person name="Koutsovoulos G."/>
            <person name="Laetsch D."/>
            <person name="Stevens L."/>
            <person name="Kumar S."/>
            <person name="Horikawa D."/>
            <person name="Ishino K."/>
            <person name="Komine S."/>
            <person name="Tomita M."/>
            <person name="Blaxter M."/>
            <person name="Arakawa K."/>
        </authorList>
    </citation>
    <scope>NUCLEOTIDE SEQUENCE [LARGE SCALE GENOMIC DNA]</scope>
    <source>
        <strain evidence="8">Z151</strain>
    </source>
</reference>
<organism evidence="7 8">
    <name type="scientific">Hypsibius exemplaris</name>
    <name type="common">Freshwater tardigrade</name>
    <dbReference type="NCBI Taxonomy" id="2072580"/>
    <lineage>
        <taxon>Eukaryota</taxon>
        <taxon>Metazoa</taxon>
        <taxon>Ecdysozoa</taxon>
        <taxon>Tardigrada</taxon>
        <taxon>Eutardigrada</taxon>
        <taxon>Parachela</taxon>
        <taxon>Hypsibioidea</taxon>
        <taxon>Hypsibiidae</taxon>
        <taxon>Hypsibius</taxon>
    </lineage>
</organism>
<keyword evidence="5" id="KW-0732">Signal</keyword>
<dbReference type="EMBL" id="MTYJ01000067">
    <property type="protein sequence ID" value="OQV17039.1"/>
    <property type="molecule type" value="Genomic_DNA"/>
</dbReference>
<evidence type="ECO:0000256" key="2">
    <source>
        <dbReference type="ARBA" id="ARBA00022692"/>
    </source>
</evidence>
<feature type="signal peptide" evidence="5">
    <location>
        <begin position="1"/>
        <end position="26"/>
    </location>
</feature>
<dbReference type="GO" id="GO:0016020">
    <property type="term" value="C:membrane"/>
    <property type="evidence" value="ECO:0007669"/>
    <property type="project" value="UniProtKB-SubCell"/>
</dbReference>
<comment type="subcellular location">
    <subcellularLocation>
        <location evidence="1">Membrane</location>
    </subcellularLocation>
</comment>
<evidence type="ECO:0000313" key="7">
    <source>
        <dbReference type="EMBL" id="OQV17039.1"/>
    </source>
</evidence>
<dbReference type="OrthoDB" id="10530806at2759"/>
<gene>
    <name evidence="7" type="ORF">BV898_08901</name>
</gene>
<evidence type="ECO:0000256" key="4">
    <source>
        <dbReference type="ARBA" id="ARBA00023136"/>
    </source>
</evidence>
<dbReference type="SUPFAM" id="SSF53822">
    <property type="entry name" value="Periplasmic binding protein-like I"/>
    <property type="match status" value="1"/>
</dbReference>
<sequence>MMHGRLILQHLCCLFLPLGCVVECSKQPLGGPASGDNSGTPKYNIPVSGALPPNVPVLSSRLPDIPMGIIASNKASAVNPRWRDWVTAAALVPAIYQAILDAKTQYDVTFSPRLVLYDDCENGVYDGVTVRKNWDSYAAAVDLLFGSEAIDGIKGNLIVGPACTNDFLQVATATTAFPTNLIAAGGSMIDSVEVAQYPYVTRCTYNTFTQWNIFVEFAAANNWTTFAVLYDYSDSTATANAAGLISKLQKTAAAAAAGSVKASFKESHFPLASAGSNYTNYLVNGAHFSRSRFVAVEEA</sequence>
<keyword evidence="4" id="KW-0472">Membrane</keyword>
<dbReference type="Proteomes" id="UP000192578">
    <property type="component" value="Unassembled WGS sequence"/>
</dbReference>
<proteinExistence type="predicted"/>
<feature type="domain" description="Receptor ligand binding region" evidence="6">
    <location>
        <begin position="139"/>
        <end position="235"/>
    </location>
</feature>
<dbReference type="InterPro" id="IPR001828">
    <property type="entry name" value="ANF_lig-bd_rcpt"/>
</dbReference>
<dbReference type="InterPro" id="IPR028082">
    <property type="entry name" value="Peripla_BP_I"/>
</dbReference>
<accession>A0A1W0WPD0</accession>
<evidence type="ECO:0000313" key="8">
    <source>
        <dbReference type="Proteomes" id="UP000192578"/>
    </source>
</evidence>
<evidence type="ECO:0000256" key="3">
    <source>
        <dbReference type="ARBA" id="ARBA00022989"/>
    </source>
</evidence>
<name>A0A1W0WPD0_HYPEX</name>
<dbReference type="AlphaFoldDB" id="A0A1W0WPD0"/>
<dbReference type="Pfam" id="PF01094">
    <property type="entry name" value="ANF_receptor"/>
    <property type="match status" value="1"/>
</dbReference>
<protein>
    <recommendedName>
        <fullName evidence="6">Receptor ligand binding region domain-containing protein</fullName>
    </recommendedName>
</protein>